<feature type="domain" description="4Fe-4S ferredoxin-type" evidence="11">
    <location>
        <begin position="238"/>
        <end position="267"/>
    </location>
</feature>
<dbReference type="Gene3D" id="3.30.70.20">
    <property type="match status" value="2"/>
</dbReference>
<evidence type="ECO:0000313" key="14">
    <source>
        <dbReference type="Proteomes" id="UP000823611"/>
    </source>
</evidence>
<sequence length="278" mass="28603">MDIMNIINPILSIGGLGLVFGAGLGFAGKVFAVEEDPKIGQITEVLPGANCGGCGYPGCGGCATAIAEGKAPVNACPVGGSAVASKIAEIMGVVVEEKDPTSAFVKCGGNCDTAKNKYEYFGMDDCVFASQLAGGGSKGCSYGCLGLGSCVKACPFDALRIENGVAVVDSEKCTSCGKCVAICPKHIIEILPLNKKVKVQCSSKDMGKTVIKNCTVGCISCKICEKTCKFDAIHVIDNIAVIDYDKCKNCGMCANKCPKGVITGKRVTPPTEEAPKAE</sequence>
<evidence type="ECO:0000256" key="4">
    <source>
        <dbReference type="ARBA" id="ARBA00022737"/>
    </source>
</evidence>
<feature type="domain" description="4Fe-4S" evidence="12">
    <location>
        <begin position="34"/>
        <end position="93"/>
    </location>
</feature>
<comment type="subcellular location">
    <subcellularLocation>
        <location evidence="10">Cell membrane</location>
    </subcellularLocation>
</comment>
<comment type="caution">
    <text evidence="13">The sequence shown here is derived from an EMBL/GenBank/DDBJ whole genome shotgun (WGS) entry which is preliminary data.</text>
</comment>
<evidence type="ECO:0000259" key="11">
    <source>
        <dbReference type="PROSITE" id="PS51379"/>
    </source>
</evidence>
<name>A0A9D9DUG0_9FIRM</name>
<keyword evidence="1 10" id="KW-0813">Transport</keyword>
<accession>A0A9D9DUG0</accession>
<feature type="binding site" evidence="10">
    <location>
        <position position="59"/>
    </location>
    <ligand>
        <name>[4Fe-4S] cluster</name>
        <dbReference type="ChEBI" id="CHEBI:49883"/>
        <label>1</label>
    </ligand>
</feature>
<dbReference type="InterPro" id="IPR007202">
    <property type="entry name" value="4Fe-4S_dom"/>
</dbReference>
<dbReference type="PROSITE" id="PS51379">
    <property type="entry name" value="4FE4S_FER_2"/>
    <property type="match status" value="4"/>
</dbReference>
<dbReference type="EMBL" id="JADIMX010000019">
    <property type="protein sequence ID" value="MBO8433856.1"/>
    <property type="molecule type" value="Genomic_DNA"/>
</dbReference>
<dbReference type="InterPro" id="IPR017900">
    <property type="entry name" value="4Fe4S_Fe_S_CS"/>
</dbReference>
<feature type="binding site" evidence="10">
    <location>
        <position position="51"/>
    </location>
    <ligand>
        <name>[4Fe-4S] cluster</name>
        <dbReference type="ChEBI" id="CHEBI:49883"/>
        <label>1</label>
    </ligand>
</feature>
<dbReference type="PANTHER" id="PTHR43560">
    <property type="entry name" value="ION-TRANSLOCATING OXIDOREDUCTASE COMPLEX SUBUNIT B"/>
    <property type="match status" value="1"/>
</dbReference>
<feature type="domain" description="4Fe-4S ferredoxin-type" evidence="11">
    <location>
        <begin position="207"/>
        <end position="237"/>
    </location>
</feature>
<dbReference type="GO" id="GO:0022900">
    <property type="term" value="P:electron transport chain"/>
    <property type="evidence" value="ECO:0007669"/>
    <property type="project" value="UniProtKB-UniRule"/>
</dbReference>
<keyword evidence="4 10" id="KW-0677">Repeat</keyword>
<evidence type="ECO:0000256" key="9">
    <source>
        <dbReference type="ARBA" id="ARBA00023136"/>
    </source>
</evidence>
<feature type="binding site" evidence="10">
    <location>
        <position position="150"/>
    </location>
    <ligand>
        <name>[4Fe-4S] cluster</name>
        <dbReference type="ChEBI" id="CHEBI:49883"/>
        <label>2</label>
    </ligand>
</feature>
<dbReference type="EC" id="7.-.-.-" evidence="10"/>
<feature type="domain" description="4Fe-4S ferredoxin-type" evidence="11">
    <location>
        <begin position="144"/>
        <end position="163"/>
    </location>
</feature>
<dbReference type="GO" id="GO:0005886">
    <property type="term" value="C:plasma membrane"/>
    <property type="evidence" value="ECO:0007669"/>
    <property type="project" value="UniProtKB-SubCell"/>
</dbReference>
<evidence type="ECO:0000256" key="2">
    <source>
        <dbReference type="ARBA" id="ARBA00022485"/>
    </source>
</evidence>
<dbReference type="PROSITE" id="PS51656">
    <property type="entry name" value="4FE4S"/>
    <property type="match status" value="1"/>
</dbReference>
<feature type="binding site" evidence="10">
    <location>
        <position position="173"/>
    </location>
    <ligand>
        <name>[4Fe-4S] cluster</name>
        <dbReference type="ChEBI" id="CHEBI:49883"/>
        <label>3</label>
    </ligand>
</feature>
<evidence type="ECO:0000313" key="13">
    <source>
        <dbReference type="EMBL" id="MBO8433856.1"/>
    </source>
</evidence>
<feature type="binding site" evidence="10">
    <location>
        <position position="183"/>
    </location>
    <ligand>
        <name>[4Fe-4S] cluster</name>
        <dbReference type="ChEBI" id="CHEBI:49883"/>
        <label>2</label>
    </ligand>
</feature>
<dbReference type="NCBIfam" id="TIGR01944">
    <property type="entry name" value="rnfB"/>
    <property type="match status" value="1"/>
</dbReference>
<keyword evidence="10" id="KW-1003">Cell membrane</keyword>
<feature type="binding site" evidence="10">
    <location>
        <position position="144"/>
    </location>
    <ligand>
        <name>[4Fe-4S] cluster</name>
        <dbReference type="ChEBI" id="CHEBI:49883"/>
        <label>2</label>
    </ligand>
</feature>
<comment type="caution">
    <text evidence="10">Lacks conserved residue(s) required for the propagation of feature annotation.</text>
</comment>
<dbReference type="HAMAP" id="MF_00463">
    <property type="entry name" value="RsxB_RnfB"/>
    <property type="match status" value="1"/>
</dbReference>
<organism evidence="13 14">
    <name type="scientific">Candidatus Fimicola merdigallinarum</name>
    <dbReference type="NCBI Taxonomy" id="2840819"/>
    <lineage>
        <taxon>Bacteria</taxon>
        <taxon>Bacillati</taxon>
        <taxon>Bacillota</taxon>
        <taxon>Clostridia</taxon>
        <taxon>Lachnospirales</taxon>
        <taxon>Lachnospiraceae</taxon>
        <taxon>Lachnospiraceae incertae sedis</taxon>
        <taxon>Candidatus Fimicola</taxon>
    </lineage>
</organism>
<evidence type="ECO:0000256" key="6">
    <source>
        <dbReference type="ARBA" id="ARBA00022982"/>
    </source>
</evidence>
<feature type="region of interest" description="Hydrophobic" evidence="10">
    <location>
        <begin position="1"/>
        <end position="28"/>
    </location>
</feature>
<dbReference type="Gene3D" id="1.10.15.40">
    <property type="entry name" value="Electron transport complex subunit B, putative Fe-S cluster"/>
    <property type="match status" value="1"/>
</dbReference>
<reference evidence="13" key="2">
    <citation type="journal article" date="2021" name="PeerJ">
        <title>Extensive microbial diversity within the chicken gut microbiome revealed by metagenomics and culture.</title>
        <authorList>
            <person name="Gilroy R."/>
            <person name="Ravi A."/>
            <person name="Getino M."/>
            <person name="Pursley I."/>
            <person name="Horton D.L."/>
            <person name="Alikhan N.F."/>
            <person name="Baker D."/>
            <person name="Gharbi K."/>
            <person name="Hall N."/>
            <person name="Watson M."/>
            <person name="Adriaenssens E.M."/>
            <person name="Foster-Nyarko E."/>
            <person name="Jarju S."/>
            <person name="Secka A."/>
            <person name="Antonio M."/>
            <person name="Oren A."/>
            <person name="Chaudhuri R.R."/>
            <person name="La Ragione R."/>
            <person name="Hildebrand F."/>
            <person name="Pallen M.J."/>
        </authorList>
    </citation>
    <scope>NUCLEOTIDE SEQUENCE</scope>
    <source>
        <strain evidence="13">F6-4510</strain>
    </source>
</reference>
<dbReference type="GO" id="GO:0051539">
    <property type="term" value="F:4 iron, 4 sulfur cluster binding"/>
    <property type="evidence" value="ECO:0007669"/>
    <property type="project" value="UniProtKB-UniRule"/>
</dbReference>
<dbReference type="PROSITE" id="PS00198">
    <property type="entry name" value="4FE4S_FER_1"/>
    <property type="match status" value="2"/>
</dbReference>
<evidence type="ECO:0000256" key="1">
    <source>
        <dbReference type="ARBA" id="ARBA00022448"/>
    </source>
</evidence>
<dbReference type="PANTHER" id="PTHR43560:SF1">
    <property type="entry name" value="ION-TRANSLOCATING OXIDOREDUCTASE COMPLEX SUBUNIT B"/>
    <property type="match status" value="1"/>
</dbReference>
<keyword evidence="6 10" id="KW-0249">Electron transport</keyword>
<dbReference type="InterPro" id="IPR017896">
    <property type="entry name" value="4Fe4S_Fe-S-bd"/>
</dbReference>
<feature type="binding site" evidence="10">
    <location>
        <position position="76"/>
    </location>
    <ligand>
        <name>[4Fe-4S] cluster</name>
        <dbReference type="ChEBI" id="CHEBI:49883"/>
        <label>1</label>
    </ligand>
</feature>
<comment type="similarity">
    <text evidence="10">Belongs to the 4Fe4S bacterial-type ferredoxin family. RnfB subfamily.</text>
</comment>
<dbReference type="GO" id="GO:0009055">
    <property type="term" value="F:electron transfer activity"/>
    <property type="evidence" value="ECO:0007669"/>
    <property type="project" value="InterPro"/>
</dbReference>
<keyword evidence="8 10" id="KW-0411">Iron-sulfur</keyword>
<keyword evidence="3 10" id="KW-0479">Metal-binding</keyword>
<dbReference type="Pfam" id="PF00037">
    <property type="entry name" value="Fer4"/>
    <property type="match status" value="1"/>
</dbReference>
<gene>
    <name evidence="10" type="primary">rnfB</name>
    <name evidence="13" type="ORF">IAC55_00860</name>
</gene>
<feature type="binding site" evidence="10">
    <location>
        <position position="140"/>
    </location>
    <ligand>
        <name>[4Fe-4S] cluster</name>
        <dbReference type="ChEBI" id="CHEBI:49883"/>
        <label>2</label>
    </ligand>
</feature>
<dbReference type="Proteomes" id="UP000823611">
    <property type="component" value="Unassembled WGS sequence"/>
</dbReference>
<dbReference type="InterPro" id="IPR010207">
    <property type="entry name" value="Elect_transpt_cplx_RnfB/RsxB"/>
</dbReference>
<feature type="binding site" evidence="10">
    <location>
        <position position="176"/>
    </location>
    <ligand>
        <name>[4Fe-4S] cluster</name>
        <dbReference type="ChEBI" id="CHEBI:49883"/>
        <label>3</label>
    </ligand>
</feature>
<dbReference type="CDD" id="cd10549">
    <property type="entry name" value="MtMvhB_like"/>
    <property type="match status" value="1"/>
</dbReference>
<dbReference type="InterPro" id="IPR050395">
    <property type="entry name" value="4Fe4S_Ferredoxin_RnfB"/>
</dbReference>
<evidence type="ECO:0000256" key="5">
    <source>
        <dbReference type="ARBA" id="ARBA00022967"/>
    </source>
</evidence>
<feature type="binding site" evidence="10">
    <location>
        <position position="179"/>
    </location>
    <ligand>
        <name>[4Fe-4S] cluster</name>
        <dbReference type="ChEBI" id="CHEBI:49883"/>
        <label>3</label>
    </ligand>
</feature>
<comment type="function">
    <text evidence="10">Part of a membrane-bound complex that couples electron transfer with translocation of ions across the membrane.</text>
</comment>
<dbReference type="Pfam" id="PF13237">
    <property type="entry name" value="Fer4_10"/>
    <property type="match status" value="1"/>
</dbReference>
<evidence type="ECO:0000256" key="7">
    <source>
        <dbReference type="ARBA" id="ARBA00023004"/>
    </source>
</evidence>
<protein>
    <recommendedName>
        <fullName evidence="10">Ion-translocating oxidoreductase complex subunit B</fullName>
        <ecNumber evidence="10">7.-.-.-</ecNumber>
    </recommendedName>
    <alternativeName>
        <fullName evidence="10">Rnf electron transport complex subunit B</fullName>
    </alternativeName>
</protein>
<comment type="subunit">
    <text evidence="10">The complex is composed of six subunits: RnfA, RnfB, RnfC, RnfD, RnfE and RnfG.</text>
</comment>
<feature type="binding site" evidence="10">
    <location>
        <position position="54"/>
    </location>
    <ligand>
        <name>[4Fe-4S] cluster</name>
        <dbReference type="ChEBI" id="CHEBI:49883"/>
        <label>1</label>
    </ligand>
</feature>
<keyword evidence="5 10" id="KW-1278">Translocase</keyword>
<dbReference type="AlphaFoldDB" id="A0A9D9DUG0"/>
<proteinExistence type="inferred from homology"/>
<keyword evidence="9 10" id="KW-0472">Membrane</keyword>
<keyword evidence="2 10" id="KW-0004">4Fe-4S</keyword>
<evidence type="ECO:0000259" key="12">
    <source>
        <dbReference type="PROSITE" id="PS51656"/>
    </source>
</evidence>
<feature type="domain" description="4Fe-4S ferredoxin-type" evidence="11">
    <location>
        <begin position="164"/>
        <end position="193"/>
    </location>
</feature>
<dbReference type="SUPFAM" id="SSF54862">
    <property type="entry name" value="4Fe-4S ferredoxins"/>
    <property type="match status" value="2"/>
</dbReference>
<dbReference type="Pfam" id="PF04060">
    <property type="entry name" value="FeS"/>
    <property type="match status" value="1"/>
</dbReference>
<evidence type="ECO:0000256" key="10">
    <source>
        <dbReference type="HAMAP-Rule" id="MF_00463"/>
    </source>
</evidence>
<dbReference type="GO" id="GO:0046872">
    <property type="term" value="F:metal ion binding"/>
    <property type="evidence" value="ECO:0007669"/>
    <property type="project" value="UniProtKB-KW"/>
</dbReference>
<comment type="cofactor">
    <cofactor evidence="10">
        <name>[4Fe-4S] cluster</name>
        <dbReference type="ChEBI" id="CHEBI:49883"/>
    </cofactor>
    <text evidence="10">Binds 3 [4Fe-4S] clusters.</text>
</comment>
<evidence type="ECO:0000256" key="3">
    <source>
        <dbReference type="ARBA" id="ARBA00022723"/>
    </source>
</evidence>
<keyword evidence="7 10" id="KW-0408">Iron</keyword>
<feature type="binding site" evidence="10">
    <location>
        <position position="154"/>
    </location>
    <ligand>
        <name>[4Fe-4S] cluster</name>
        <dbReference type="ChEBI" id="CHEBI:49883"/>
        <label>3</label>
    </ligand>
</feature>
<evidence type="ECO:0000256" key="8">
    <source>
        <dbReference type="ARBA" id="ARBA00023014"/>
    </source>
</evidence>
<reference evidence="13" key="1">
    <citation type="submission" date="2020-10" db="EMBL/GenBank/DDBJ databases">
        <authorList>
            <person name="Gilroy R."/>
        </authorList>
    </citation>
    <scope>NUCLEOTIDE SEQUENCE</scope>
    <source>
        <strain evidence="13">F6-4510</strain>
    </source>
</reference>